<feature type="compositionally biased region" description="Low complexity" evidence="1">
    <location>
        <begin position="308"/>
        <end position="323"/>
    </location>
</feature>
<feature type="region of interest" description="Disordered" evidence="1">
    <location>
        <begin position="308"/>
        <end position="359"/>
    </location>
</feature>
<dbReference type="KEGG" id="gsu:GSU2611"/>
<gene>
    <name evidence="2" type="ordered locus">GSU2611</name>
</gene>
<evidence type="ECO:0000313" key="3">
    <source>
        <dbReference type="Proteomes" id="UP000000577"/>
    </source>
</evidence>
<dbReference type="SMR" id="Q749Y1"/>
<reference evidence="2 3" key="1">
    <citation type="journal article" date="2003" name="Science">
        <title>Genome of Geobacter sulfurreducens: metal reduction in subsurface environments.</title>
        <authorList>
            <person name="Methe B.A."/>
            <person name="Nelson K.E."/>
            <person name="Eisen J.A."/>
            <person name="Paulsen I.T."/>
            <person name="Nelson W."/>
            <person name="Heidelberg J.F."/>
            <person name="Wu D."/>
            <person name="Wu M."/>
            <person name="Ward N."/>
            <person name="Beanan M.J."/>
            <person name="Dodson R.J."/>
            <person name="Madupu R."/>
            <person name="Brinkac L.M."/>
            <person name="Daugherty S.C."/>
            <person name="DeBoy R.T."/>
            <person name="Durkin A.S."/>
            <person name="Gwinn M."/>
            <person name="Kolonay J.F."/>
            <person name="Sullivan S.A."/>
            <person name="Haft D.H."/>
            <person name="Selengut J."/>
            <person name="Davidsen T.M."/>
            <person name="Zafar N."/>
            <person name="White O."/>
            <person name="Tran B."/>
            <person name="Romero C."/>
            <person name="Forberger H.A."/>
            <person name="Weidman J."/>
            <person name="Khouri H."/>
            <person name="Feldblyum T.V."/>
            <person name="Utterback T.R."/>
            <person name="Van Aken S.E."/>
            <person name="Lovley D.R."/>
            <person name="Fraser C.M."/>
        </authorList>
    </citation>
    <scope>NUCLEOTIDE SEQUENCE [LARGE SCALE GENOMIC DNA]</scope>
    <source>
        <strain evidence="3">ATCC 51573 / DSM 12127 / PCA</strain>
    </source>
</reference>
<evidence type="ECO:0000313" key="2">
    <source>
        <dbReference type="EMBL" id="AAR35983.1"/>
    </source>
</evidence>
<dbReference type="eggNOG" id="COG0745">
    <property type="taxonomic scope" value="Bacteria"/>
</dbReference>
<feature type="region of interest" description="Disordered" evidence="1">
    <location>
        <begin position="222"/>
        <end position="276"/>
    </location>
</feature>
<reference evidence="2 3" key="2">
    <citation type="journal article" date="2012" name="BMC Genomics">
        <title>Comparative genomic analysis of Geobacter sulfurreducens KN400, a strain with enhanced capacity for extracellular electron transfer and electricity production.</title>
        <authorList>
            <person name="Butler J.E."/>
            <person name="Young N.D."/>
            <person name="Aklujkar M."/>
            <person name="Lovley D.R."/>
        </authorList>
    </citation>
    <scope>NUCLEOTIDE SEQUENCE [LARGE SCALE GENOMIC DNA]</scope>
    <source>
        <strain evidence="3">ATCC 51573 / DSM 12127 / PCA</strain>
    </source>
</reference>
<dbReference type="Proteomes" id="UP000000577">
    <property type="component" value="Chromosome"/>
</dbReference>
<proteinExistence type="predicted"/>
<dbReference type="AlphaFoldDB" id="Q749Y1"/>
<dbReference type="InParanoid" id="Q749Y1"/>
<protein>
    <submittedName>
        <fullName evidence="2">Uncharacterized protein</fullName>
    </submittedName>
</protein>
<dbReference type="RefSeq" id="WP_010943248.1">
    <property type="nucleotide sequence ID" value="NC_002939.5"/>
</dbReference>
<name>Q749Y1_GEOSL</name>
<dbReference type="PATRIC" id="fig|243231.5.peg.2641"/>
<sequence>MNTILFISDDFRSSDVLTFLRSHYKGRVKLAPDFDQGLKDVFDNRPSGVFIQSEISGISGETVARHIKTLLRTEAPRIILVHTAPLKPQGGKKWFDDSLDFNQSADELAHALRECVLAISPGLWVDDAIGESVAAGEAVAEPAIDESAIDAAPSAGDEAAQEIDAAEEDAAPEFEFNSWDVPALPTEMHAPVEDEAPVCVAAAPAVAEVVPVAVDVVTPPPAAPAESVPETDPAPAPPRTAPSVADFSAPPVAAEQKPRPAVPPFRATGSSPARAGRKSLRMPLLAVLLVMASSAAAYFLLHPGKPSQPAAAVAPSAPSAATPSAPPAGAPAPTAEPDPAHPASATHLPTFIPTKERDEAFSRANPGWERYRGKGMEFRVYRESGAVKAVQVIAAGKGGIAESYVAMVLRELTGSEDRTDPARRKKDGYLVESARTAGNGEIVVYRGKGGTIRGIVLSLS</sequence>
<dbReference type="EnsemblBacteria" id="AAR35983">
    <property type="protein sequence ID" value="AAR35983"/>
    <property type="gene ID" value="GSU2611"/>
</dbReference>
<dbReference type="EMBL" id="AE017180">
    <property type="protein sequence ID" value="AAR35983.1"/>
    <property type="molecule type" value="Genomic_DNA"/>
</dbReference>
<dbReference type="HOGENOM" id="CLU_672256_0_0_7"/>
<dbReference type="STRING" id="243231.GSU2611"/>
<feature type="compositionally biased region" description="Pro residues" evidence="1">
    <location>
        <begin position="324"/>
        <end position="336"/>
    </location>
</feature>
<evidence type="ECO:0000256" key="1">
    <source>
        <dbReference type="SAM" id="MobiDB-lite"/>
    </source>
</evidence>
<accession>Q749Y1</accession>
<keyword evidence="3" id="KW-1185">Reference proteome</keyword>
<dbReference type="OrthoDB" id="5397530at2"/>
<organism evidence="2 3">
    <name type="scientific">Geobacter sulfurreducens (strain ATCC 51573 / DSM 12127 / PCA)</name>
    <dbReference type="NCBI Taxonomy" id="243231"/>
    <lineage>
        <taxon>Bacteria</taxon>
        <taxon>Pseudomonadati</taxon>
        <taxon>Thermodesulfobacteriota</taxon>
        <taxon>Desulfuromonadia</taxon>
        <taxon>Geobacterales</taxon>
        <taxon>Geobacteraceae</taxon>
        <taxon>Geobacter</taxon>
    </lineage>
</organism>